<feature type="domain" description="4Fe-4S ferredoxin-type" evidence="11">
    <location>
        <begin position="537"/>
        <end position="613"/>
    </location>
</feature>
<evidence type="ECO:0000259" key="9">
    <source>
        <dbReference type="Pfam" id="PF02754"/>
    </source>
</evidence>
<dbReference type="Proteomes" id="UP000832041">
    <property type="component" value="Chromosome"/>
</dbReference>
<keyword evidence="4" id="KW-0274">FAD</keyword>
<evidence type="ECO:0000256" key="3">
    <source>
        <dbReference type="ARBA" id="ARBA00022723"/>
    </source>
</evidence>
<evidence type="ECO:0000256" key="4">
    <source>
        <dbReference type="ARBA" id="ARBA00022827"/>
    </source>
</evidence>
<keyword evidence="2" id="KW-0285">Flavoprotein</keyword>
<dbReference type="InterPro" id="IPR004113">
    <property type="entry name" value="FAD-bd_oxidored_4_C"/>
</dbReference>
<organism evidence="12 13">
    <name type="scientific">Thermobifida alba</name>
    <name type="common">Thermomonospora alba</name>
    <dbReference type="NCBI Taxonomy" id="53522"/>
    <lineage>
        <taxon>Bacteria</taxon>
        <taxon>Bacillati</taxon>
        <taxon>Actinomycetota</taxon>
        <taxon>Actinomycetes</taxon>
        <taxon>Streptosporangiales</taxon>
        <taxon>Nocardiopsidaceae</taxon>
        <taxon>Thermobifida</taxon>
    </lineage>
</organism>
<proteinExistence type="predicted"/>
<keyword evidence="3" id="KW-0479">Metal-binding</keyword>
<evidence type="ECO:0000259" key="10">
    <source>
        <dbReference type="Pfam" id="PF02913"/>
    </source>
</evidence>
<evidence type="ECO:0000259" key="8">
    <source>
        <dbReference type="Pfam" id="PF01565"/>
    </source>
</evidence>
<dbReference type="PANTHER" id="PTHR11748">
    <property type="entry name" value="D-LACTATE DEHYDROGENASE"/>
    <property type="match status" value="1"/>
</dbReference>
<dbReference type="PROSITE" id="PS00198">
    <property type="entry name" value="4FE4S_FER_1"/>
    <property type="match status" value="1"/>
</dbReference>
<dbReference type="Pfam" id="PF13183">
    <property type="entry name" value="Fer4_8"/>
    <property type="match status" value="1"/>
</dbReference>
<evidence type="ECO:0000256" key="7">
    <source>
        <dbReference type="ARBA" id="ARBA00023014"/>
    </source>
</evidence>
<dbReference type="InterPro" id="IPR016169">
    <property type="entry name" value="FAD-bd_PCMH_sub2"/>
</dbReference>
<keyword evidence="6" id="KW-0408">Iron</keyword>
<dbReference type="InterPro" id="IPR017900">
    <property type="entry name" value="4Fe4S_Fe_S_CS"/>
</dbReference>
<evidence type="ECO:0000256" key="2">
    <source>
        <dbReference type="ARBA" id="ARBA00022630"/>
    </source>
</evidence>
<dbReference type="Gene3D" id="3.30.70.2740">
    <property type="match status" value="1"/>
</dbReference>
<dbReference type="SUPFAM" id="SSF56176">
    <property type="entry name" value="FAD-binding/transporter-associated domain-like"/>
    <property type="match status" value="1"/>
</dbReference>
<keyword evidence="5" id="KW-0560">Oxidoreductase</keyword>
<feature type="domain" description="FAD linked oxidase N-terminal" evidence="8">
    <location>
        <begin position="45"/>
        <end position="181"/>
    </location>
</feature>
<keyword evidence="13" id="KW-1185">Reference proteome</keyword>
<comment type="cofactor">
    <cofactor evidence="1">
        <name>FAD</name>
        <dbReference type="ChEBI" id="CHEBI:57692"/>
    </cofactor>
</comment>
<dbReference type="InterPro" id="IPR009051">
    <property type="entry name" value="Helical_ferredxn"/>
</dbReference>
<dbReference type="RefSeq" id="WP_248590639.1">
    <property type="nucleotide sequence ID" value="NZ_BAABEB010000005.1"/>
</dbReference>
<dbReference type="InterPro" id="IPR006094">
    <property type="entry name" value="Oxid_FAD_bind_N"/>
</dbReference>
<keyword evidence="7" id="KW-0411">Iron-sulfur</keyword>
<dbReference type="PANTHER" id="PTHR11748:SF119">
    <property type="entry name" value="D-2-HYDROXYGLUTARATE DEHYDROGENASE"/>
    <property type="match status" value="1"/>
</dbReference>
<dbReference type="Pfam" id="PF02754">
    <property type="entry name" value="CCG"/>
    <property type="match status" value="1"/>
</dbReference>
<dbReference type="Pfam" id="PF02913">
    <property type="entry name" value="FAD-oxidase_C"/>
    <property type="match status" value="1"/>
</dbReference>
<feature type="domain" description="FAD-binding oxidoreductase/transferase type 4 C-terminal" evidence="10">
    <location>
        <begin position="264"/>
        <end position="500"/>
    </location>
</feature>
<dbReference type="EMBL" id="CP051627">
    <property type="protein sequence ID" value="UPT22151.1"/>
    <property type="molecule type" value="Genomic_DNA"/>
</dbReference>
<evidence type="ECO:0000259" key="11">
    <source>
        <dbReference type="Pfam" id="PF13183"/>
    </source>
</evidence>
<evidence type="ECO:0000256" key="5">
    <source>
        <dbReference type="ARBA" id="ARBA00023002"/>
    </source>
</evidence>
<reference evidence="12 13" key="1">
    <citation type="submission" date="2020-04" db="EMBL/GenBank/DDBJ databases">
        <title>Thermobifida alba genome sequencing and assembly.</title>
        <authorList>
            <person name="Luzics S."/>
            <person name="Horvath B."/>
            <person name="Nagy I."/>
            <person name="Toth A."/>
            <person name="Nagy I."/>
            <person name="Kukolya J."/>
        </authorList>
    </citation>
    <scope>NUCLEOTIDE SEQUENCE [LARGE SCALE GENOMIC DNA]</scope>
    <source>
        <strain evidence="12 13">DSM 43795</strain>
    </source>
</reference>
<evidence type="ECO:0000256" key="6">
    <source>
        <dbReference type="ARBA" id="ARBA00023004"/>
    </source>
</evidence>
<evidence type="ECO:0000313" key="13">
    <source>
        <dbReference type="Proteomes" id="UP000832041"/>
    </source>
</evidence>
<feature type="domain" description="Cysteine-rich" evidence="9">
    <location>
        <begin position="722"/>
        <end position="795"/>
    </location>
</feature>
<dbReference type="InterPro" id="IPR016164">
    <property type="entry name" value="FAD-linked_Oxase-like_C"/>
</dbReference>
<name>A0ABY4L3C4_THEAE</name>
<dbReference type="Gene3D" id="3.30.465.10">
    <property type="match status" value="1"/>
</dbReference>
<dbReference type="InterPro" id="IPR036318">
    <property type="entry name" value="FAD-bd_PCMH-like_sf"/>
</dbReference>
<dbReference type="Pfam" id="PF01565">
    <property type="entry name" value="FAD_binding_4"/>
    <property type="match status" value="1"/>
</dbReference>
<sequence length="950" mass="101153">MTTVASQEHAPLARDLAAAVRGEVDFSPLARALYSADASIYRRVPLGVVHPRHTDDIAAVLEICRAAGVGVTMRGGGTSCGGQALGAGVVVDTSRHLNRVLSVDPEARRAVVEPGTVLDTLHAAVAAHGLTFGPDPSTRNRCTLGGMIGNNACGSHSVAWGTTADNVTALEVVTADGRRRTVTADRIATPDGLPDRALMDGLDAVAARHLAPIRTELDRFHRQVSGYPLQHLLPERRDYARSLVGTEGGCAVVTSATLALVPAPAARALLLVGCADRYAAAEIAHEFLAYGPLTVEGMDTELLGPRVADLPEGGAWLYVEFGGDTPAEAAAAARRAERAFAPHVRSTLVVADPADRARLWRIREDAAGLATRPPSGDEAWPGWEDASVPAENLAAYLRDFDALCREEGLSGPVYGHFGEGCLHVRLNTDLTSPEGVARYRRFAEAACDIVVRHGGVPSGEHGDGQARSELLSRVYSPALLTAFAEAKQVWDPDDTLNPGAVVRPRPLDADVRPLAMADPVRPVLHLAEDRDDFARAVRRCVGVGKCRAHTGAMCPSYQVTREEKDSTRGRARVLGEMLAGEVVTDGWRSPEVREALELCLSCKACAKECPVGVDVAAYKSEFLHHHYRGRIRPRAHYALGWLPVWLKPAGLVPGLVNAVTRSPLAGLLKRVAGIDRRRELPVFASRSRRRAARAGGAPLRRGFAADRPRAVLWTDSFNPAFSPEVLADGRAVLRDAGWEVLDAPARLCCGLTWTSTGQLGTARAAAARTVRALLPAVRAGAVVVGLEPSCTEQLRRELPRLLGTAEAAEVAGAVRTLAQALAEFTPDWQPPRIGGRVVAQVHCHQRAGSGWQAERALLERAGAAVEVPQDSCCGLAGDFGFVEGHYEVSMACAEQGLLPAVRAAGADDTVLTEGFSCRVQVEQAHPEARPVHLATLLRGGESARKEEAEG</sequence>
<accession>A0ABY4L3C4</accession>
<dbReference type="SUPFAM" id="SSF55103">
    <property type="entry name" value="FAD-linked oxidases, C-terminal domain"/>
    <property type="match status" value="1"/>
</dbReference>
<dbReference type="InterPro" id="IPR004017">
    <property type="entry name" value="Cys_rich_dom"/>
</dbReference>
<dbReference type="SUPFAM" id="SSF46548">
    <property type="entry name" value="alpha-helical ferredoxin"/>
    <property type="match status" value="1"/>
</dbReference>
<dbReference type="InterPro" id="IPR017896">
    <property type="entry name" value="4Fe4S_Fe-S-bd"/>
</dbReference>
<dbReference type="Gene3D" id="1.10.1060.10">
    <property type="entry name" value="Alpha-helical ferredoxin"/>
    <property type="match status" value="1"/>
</dbReference>
<evidence type="ECO:0000256" key="1">
    <source>
        <dbReference type="ARBA" id="ARBA00001974"/>
    </source>
</evidence>
<evidence type="ECO:0000313" key="12">
    <source>
        <dbReference type="EMBL" id="UPT22151.1"/>
    </source>
</evidence>
<protein>
    <submittedName>
        <fullName evidence="12">FAD-binding oxidoreductase</fullName>
    </submittedName>
</protein>
<gene>
    <name evidence="12" type="ORF">FOF52_15245</name>
</gene>